<evidence type="ECO:0000313" key="2">
    <source>
        <dbReference type="Proteomes" id="UP000238350"/>
    </source>
</evidence>
<dbReference type="EMBL" id="NDIQ01000001">
    <property type="protein sequence ID" value="PRT52782.1"/>
    <property type="molecule type" value="Genomic_DNA"/>
</dbReference>
<comment type="caution">
    <text evidence="1">The sequence shown here is derived from an EMBL/GenBank/DDBJ whole genome shotgun (WGS) entry which is preliminary data.</text>
</comment>
<dbReference type="GeneID" id="36514151"/>
<name>A0A2T0FCQ2_9ASCO</name>
<dbReference type="PANTHER" id="PTHR28241:SF1">
    <property type="entry name" value="MITOCHONDRIAL IMPORT PROTEIN 1"/>
    <property type="match status" value="1"/>
</dbReference>
<dbReference type="GO" id="GO:0070096">
    <property type="term" value="P:mitochondrial outer membrane translocase complex assembly"/>
    <property type="evidence" value="ECO:0007669"/>
    <property type="project" value="TreeGrafter"/>
</dbReference>
<accession>A0A2T0FCQ2</accession>
<dbReference type="InterPro" id="IPR013262">
    <property type="entry name" value="OMP_MIM1/TOM13_mt"/>
</dbReference>
<protein>
    <submittedName>
        <fullName evidence="1">Mitochondrial import protein 1</fullName>
    </submittedName>
</protein>
<dbReference type="Proteomes" id="UP000238350">
    <property type="component" value="Unassembled WGS sequence"/>
</dbReference>
<dbReference type="GO" id="GO:0005741">
    <property type="term" value="C:mitochondrial outer membrane"/>
    <property type="evidence" value="ECO:0007669"/>
    <property type="project" value="InterPro"/>
</dbReference>
<proteinExistence type="predicted"/>
<gene>
    <name evidence="1" type="ORF">B9G98_00402</name>
</gene>
<dbReference type="PANTHER" id="PTHR28241">
    <property type="entry name" value="MITOCHONDRIAL IMPORT PROTEIN 1"/>
    <property type="match status" value="1"/>
</dbReference>
<dbReference type="RefSeq" id="XP_024662728.1">
    <property type="nucleotide sequence ID" value="XM_024806960.1"/>
</dbReference>
<dbReference type="Pfam" id="PF08219">
    <property type="entry name" value="TOM13"/>
    <property type="match status" value="1"/>
</dbReference>
<dbReference type="OrthoDB" id="5529571at2759"/>
<reference evidence="1 2" key="1">
    <citation type="submission" date="2017-04" db="EMBL/GenBank/DDBJ databases">
        <title>Genome sequencing of [Candida] sorbophila.</title>
        <authorList>
            <person name="Ahn J.O."/>
        </authorList>
    </citation>
    <scope>NUCLEOTIDE SEQUENCE [LARGE SCALE GENOMIC DNA]</scope>
    <source>
        <strain evidence="1 2">DS02</strain>
    </source>
</reference>
<evidence type="ECO:0000313" key="1">
    <source>
        <dbReference type="EMBL" id="PRT52782.1"/>
    </source>
</evidence>
<dbReference type="STRING" id="45607.A0A2T0FCQ2"/>
<dbReference type="AlphaFoldDB" id="A0A2T0FCQ2"/>
<sequence>MSSVYEWSETESQSEDESVVVERKIPVLSITRRILINLAIPFINGIMLGFGEIFAHEIGVAYGWRQSRTYDPTSPLYANRRRWLWFF</sequence>
<keyword evidence="2" id="KW-1185">Reference proteome</keyword>
<organism evidence="1 2">
    <name type="scientific">Wickerhamiella sorbophila</name>
    <dbReference type="NCBI Taxonomy" id="45607"/>
    <lineage>
        <taxon>Eukaryota</taxon>
        <taxon>Fungi</taxon>
        <taxon>Dikarya</taxon>
        <taxon>Ascomycota</taxon>
        <taxon>Saccharomycotina</taxon>
        <taxon>Dipodascomycetes</taxon>
        <taxon>Dipodascales</taxon>
        <taxon>Trichomonascaceae</taxon>
        <taxon>Wickerhamiella</taxon>
    </lineage>
</organism>
<dbReference type="GO" id="GO:0045040">
    <property type="term" value="P:protein insertion into mitochondrial outer membrane"/>
    <property type="evidence" value="ECO:0007669"/>
    <property type="project" value="TreeGrafter"/>
</dbReference>